<dbReference type="EMBL" id="JAANYQ010000014">
    <property type="protein sequence ID" value="KAF4120902.1"/>
    <property type="molecule type" value="Genomic_DNA"/>
</dbReference>
<accession>A0A9P5CZU6</accession>
<evidence type="ECO:0000313" key="2">
    <source>
        <dbReference type="EMBL" id="KAF4120902.1"/>
    </source>
</evidence>
<organism evidence="2 3">
    <name type="scientific">Geosmithia morbida</name>
    <dbReference type="NCBI Taxonomy" id="1094350"/>
    <lineage>
        <taxon>Eukaryota</taxon>
        <taxon>Fungi</taxon>
        <taxon>Dikarya</taxon>
        <taxon>Ascomycota</taxon>
        <taxon>Pezizomycotina</taxon>
        <taxon>Sordariomycetes</taxon>
        <taxon>Hypocreomycetidae</taxon>
        <taxon>Hypocreales</taxon>
        <taxon>Bionectriaceae</taxon>
        <taxon>Geosmithia</taxon>
    </lineage>
</organism>
<keyword evidence="3" id="KW-1185">Reference proteome</keyword>
<dbReference type="RefSeq" id="XP_035319554.1">
    <property type="nucleotide sequence ID" value="XM_035464368.1"/>
</dbReference>
<proteinExistence type="predicted"/>
<feature type="signal peptide" evidence="1">
    <location>
        <begin position="1"/>
        <end position="19"/>
    </location>
</feature>
<dbReference type="GeneID" id="55968618"/>
<gene>
    <name evidence="2" type="ORF">GMORB2_2388</name>
</gene>
<protein>
    <submittedName>
        <fullName evidence="2">Uncharacterized protein</fullName>
    </submittedName>
</protein>
<dbReference type="Proteomes" id="UP000749293">
    <property type="component" value="Unassembled WGS sequence"/>
</dbReference>
<dbReference type="AlphaFoldDB" id="A0A9P5CZU6"/>
<sequence length="110" mass="11133">MRIIAAASILSGFAYTAIGGTPSPTPTPTPGMPTTLIPIGRSCPTITSTTSVCSTCMRPMCMATSTLTPGCEAVCRQAVATVYTHHGCEQECPGGCAGTQYIVASGAARC</sequence>
<feature type="chain" id="PRO_5040478442" evidence="1">
    <location>
        <begin position="20"/>
        <end position="110"/>
    </location>
</feature>
<evidence type="ECO:0000256" key="1">
    <source>
        <dbReference type="SAM" id="SignalP"/>
    </source>
</evidence>
<name>A0A9P5CZU6_9HYPO</name>
<dbReference type="OrthoDB" id="4578803at2759"/>
<reference evidence="2" key="1">
    <citation type="submission" date="2020-03" db="EMBL/GenBank/DDBJ databases">
        <title>Site-based positive gene gene selection in Geosmithia morbida across the United States reveals a broad range of putative effectors and factors for local host and environmental adapation.</title>
        <authorList>
            <person name="Onufrak A."/>
            <person name="Murdoch R.W."/>
            <person name="Gazis R."/>
            <person name="Huff M."/>
            <person name="Staton M."/>
            <person name="Klingeman W."/>
            <person name="Hadziabdic D."/>
        </authorList>
    </citation>
    <scope>NUCLEOTIDE SEQUENCE</scope>
    <source>
        <strain evidence="2">1262</strain>
    </source>
</reference>
<comment type="caution">
    <text evidence="2">The sequence shown here is derived from an EMBL/GenBank/DDBJ whole genome shotgun (WGS) entry which is preliminary data.</text>
</comment>
<evidence type="ECO:0000313" key="3">
    <source>
        <dbReference type="Proteomes" id="UP000749293"/>
    </source>
</evidence>
<keyword evidence="1" id="KW-0732">Signal</keyword>